<evidence type="ECO:0000256" key="1">
    <source>
        <dbReference type="SAM" id="SignalP"/>
    </source>
</evidence>
<evidence type="ECO:0000313" key="2">
    <source>
        <dbReference type="EMBL" id="SDO35743.1"/>
    </source>
</evidence>
<reference evidence="3" key="1">
    <citation type="submission" date="2016-10" db="EMBL/GenBank/DDBJ databases">
        <authorList>
            <person name="Varghese N."/>
            <person name="Submissions S."/>
        </authorList>
    </citation>
    <scope>NUCLEOTIDE SEQUENCE [LARGE SCALE GENOMIC DNA]</scope>
    <source>
        <strain evidence="3">DSM 45843</strain>
    </source>
</reference>
<dbReference type="Proteomes" id="UP000199088">
    <property type="component" value="Unassembled WGS sequence"/>
</dbReference>
<proteinExistence type="predicted"/>
<keyword evidence="1" id="KW-0732">Signal</keyword>
<dbReference type="RefSeq" id="WP_091243467.1">
    <property type="nucleotide sequence ID" value="NZ_FNIR01000005.1"/>
</dbReference>
<feature type="chain" id="PRO_5011495849" evidence="1">
    <location>
        <begin position="40"/>
        <end position="114"/>
    </location>
</feature>
<sequence length="114" mass="11251">MSLRSTARRLRGPRLLAGGLAVALAGSVAAVVAAAPAAAATPGTYVVGTTPIALNQPADPYLGTLQPAADAATAGMFGPQMAWPVIPLHAVVARNGHLVTYGTPLGTAQQGGLT</sequence>
<feature type="signal peptide" evidence="1">
    <location>
        <begin position="1"/>
        <end position="39"/>
    </location>
</feature>
<organism evidence="2 3">
    <name type="scientific">Klenkia soli</name>
    <dbReference type="NCBI Taxonomy" id="1052260"/>
    <lineage>
        <taxon>Bacteria</taxon>
        <taxon>Bacillati</taxon>
        <taxon>Actinomycetota</taxon>
        <taxon>Actinomycetes</taxon>
        <taxon>Geodermatophilales</taxon>
        <taxon>Geodermatophilaceae</taxon>
        <taxon>Klenkia</taxon>
    </lineage>
</organism>
<dbReference type="STRING" id="1052260.SAMN05660199_01793"/>
<dbReference type="EMBL" id="FNIR01000005">
    <property type="protein sequence ID" value="SDO35743.1"/>
    <property type="molecule type" value="Genomic_DNA"/>
</dbReference>
<accession>A0A1H0IWM0</accession>
<dbReference type="AlphaFoldDB" id="A0A1H0IWM0"/>
<keyword evidence="3" id="KW-1185">Reference proteome</keyword>
<protein>
    <submittedName>
        <fullName evidence="2">Uncharacterized protein</fullName>
    </submittedName>
</protein>
<gene>
    <name evidence="2" type="ORF">SAMN05660199_01793</name>
</gene>
<evidence type="ECO:0000313" key="3">
    <source>
        <dbReference type="Proteomes" id="UP000199088"/>
    </source>
</evidence>
<name>A0A1H0IWM0_9ACTN</name>